<sequence length="78" mass="8657">MCIGVWGIGIADCDWDDRMVSSDVRKLGDDQLVALLDEHRALLGESIANDYGSETVRSVMIRIAEFEAEVDRRGSATR</sequence>
<accession>A0A1H4V8P4</accession>
<organism evidence="1 2">
    <name type="scientific">Rhodococcus jostii</name>
    <dbReference type="NCBI Taxonomy" id="132919"/>
    <lineage>
        <taxon>Bacteria</taxon>
        <taxon>Bacillati</taxon>
        <taxon>Actinomycetota</taxon>
        <taxon>Actinomycetes</taxon>
        <taxon>Mycobacteriales</taxon>
        <taxon>Nocardiaceae</taxon>
        <taxon>Rhodococcus</taxon>
    </lineage>
</organism>
<protein>
    <submittedName>
        <fullName evidence="1">Uncharacterized protein</fullName>
    </submittedName>
</protein>
<gene>
    <name evidence="1" type="ORF">SAMN04490220_2537</name>
</gene>
<dbReference type="EMBL" id="FNTL01000004">
    <property type="protein sequence ID" value="SEC77295.1"/>
    <property type="molecule type" value="Genomic_DNA"/>
</dbReference>
<evidence type="ECO:0000313" key="2">
    <source>
        <dbReference type="Proteomes" id="UP000183407"/>
    </source>
</evidence>
<name>A0A1H4V8P4_RHOJO</name>
<dbReference type="AlphaFoldDB" id="A0A1H4V8P4"/>
<evidence type="ECO:0000313" key="1">
    <source>
        <dbReference type="EMBL" id="SEC77295.1"/>
    </source>
</evidence>
<dbReference type="Proteomes" id="UP000183407">
    <property type="component" value="Unassembled WGS sequence"/>
</dbReference>
<reference evidence="2" key="1">
    <citation type="submission" date="2016-10" db="EMBL/GenBank/DDBJ databases">
        <authorList>
            <person name="Varghese N."/>
        </authorList>
    </citation>
    <scope>NUCLEOTIDE SEQUENCE [LARGE SCALE GENOMIC DNA]</scope>
    <source>
        <strain evidence="2">DSM 44719</strain>
    </source>
</reference>
<proteinExistence type="predicted"/>